<dbReference type="InterPro" id="IPR021190">
    <property type="entry name" value="Pept_M10A"/>
</dbReference>
<dbReference type="InterPro" id="IPR006026">
    <property type="entry name" value="Peptidase_Metallo"/>
</dbReference>
<dbReference type="Gene3D" id="3.40.390.10">
    <property type="entry name" value="Collagenase (Catalytic Domain)"/>
    <property type="match status" value="1"/>
</dbReference>
<feature type="binding site" evidence="6">
    <location>
        <position position="163"/>
    </location>
    <ligand>
        <name>Zn(2+)</name>
        <dbReference type="ChEBI" id="CHEBI:29105"/>
        <label>2</label>
        <note>catalytic</note>
    </ligand>
</feature>
<evidence type="ECO:0000256" key="7">
    <source>
        <dbReference type="SAM" id="MobiDB-lite"/>
    </source>
</evidence>
<dbReference type="GO" id="GO:0031012">
    <property type="term" value="C:extracellular matrix"/>
    <property type="evidence" value="ECO:0007669"/>
    <property type="project" value="InterPro"/>
</dbReference>
<dbReference type="PRINTS" id="PR00138">
    <property type="entry name" value="MATRIXIN"/>
</dbReference>
<evidence type="ECO:0000256" key="1">
    <source>
        <dbReference type="ARBA" id="ARBA00022670"/>
    </source>
</evidence>
<organism evidence="9">
    <name type="scientific">Oryza meridionalis</name>
    <dbReference type="NCBI Taxonomy" id="40149"/>
    <lineage>
        <taxon>Eukaryota</taxon>
        <taxon>Viridiplantae</taxon>
        <taxon>Streptophyta</taxon>
        <taxon>Embryophyta</taxon>
        <taxon>Tracheophyta</taxon>
        <taxon>Spermatophyta</taxon>
        <taxon>Magnoliopsida</taxon>
        <taxon>Liliopsida</taxon>
        <taxon>Poales</taxon>
        <taxon>Poaceae</taxon>
        <taxon>BOP clade</taxon>
        <taxon>Oryzoideae</taxon>
        <taxon>Oryzeae</taxon>
        <taxon>Oryzinae</taxon>
        <taxon>Oryza</taxon>
    </lineage>
</organism>
<reference evidence="9" key="2">
    <citation type="submission" date="2018-05" db="EMBL/GenBank/DDBJ databases">
        <title>OmerRS3 (Oryza meridionalis Reference Sequence Version 3).</title>
        <authorList>
            <person name="Zhang J."/>
            <person name="Kudrna D."/>
            <person name="Lee S."/>
            <person name="Talag J."/>
            <person name="Welchert J."/>
            <person name="Wing R.A."/>
        </authorList>
    </citation>
    <scope>NUCLEOTIDE SEQUENCE [LARGE SCALE GENOMIC DNA]</scope>
    <source>
        <strain evidence="9">cv. OR44</strain>
    </source>
</reference>
<dbReference type="GO" id="GO:0030574">
    <property type="term" value="P:collagen catabolic process"/>
    <property type="evidence" value="ECO:0007669"/>
    <property type="project" value="TreeGrafter"/>
</dbReference>
<dbReference type="HOGENOM" id="CLU_015489_5_0_1"/>
<evidence type="ECO:0000256" key="6">
    <source>
        <dbReference type="PIRSR" id="PIRSR621190-2"/>
    </source>
</evidence>
<keyword evidence="1" id="KW-0645">Protease</keyword>
<keyword evidence="6" id="KW-0106">Calcium</keyword>
<dbReference type="GO" id="GO:0004222">
    <property type="term" value="F:metalloendopeptidase activity"/>
    <property type="evidence" value="ECO:0007669"/>
    <property type="project" value="InterPro"/>
</dbReference>
<dbReference type="GO" id="GO:0030198">
    <property type="term" value="P:extracellular matrix organization"/>
    <property type="evidence" value="ECO:0007669"/>
    <property type="project" value="TreeGrafter"/>
</dbReference>
<dbReference type="EnsemblPlants" id="OMERI10G14760.1">
    <property type="protein sequence ID" value="OMERI10G14760.1"/>
    <property type="gene ID" value="OMERI10G14760"/>
</dbReference>
<dbReference type="Proteomes" id="UP000008021">
    <property type="component" value="Chromosome 10"/>
</dbReference>
<feature type="region of interest" description="Disordered" evidence="7">
    <location>
        <begin position="1"/>
        <end position="20"/>
    </location>
</feature>
<feature type="binding site" evidence="6">
    <location>
        <position position="112"/>
    </location>
    <ligand>
        <name>Ca(2+)</name>
        <dbReference type="ChEBI" id="CHEBI:29108"/>
        <label>3</label>
    </ligand>
</feature>
<feature type="binding site" evidence="6">
    <location>
        <position position="159"/>
    </location>
    <ligand>
        <name>Zn(2+)</name>
        <dbReference type="ChEBI" id="CHEBI:29105"/>
        <label>2</label>
        <note>catalytic</note>
    </ligand>
</feature>
<keyword evidence="4 6" id="KW-0862">Zinc</keyword>
<evidence type="ECO:0000313" key="9">
    <source>
        <dbReference type="EnsemblPlants" id="OMERI10G14760.1"/>
    </source>
</evidence>
<dbReference type="AlphaFoldDB" id="A0A0E0F0X2"/>
<dbReference type="InterPro" id="IPR024079">
    <property type="entry name" value="MetalloPept_cat_dom_sf"/>
</dbReference>
<reference evidence="9" key="1">
    <citation type="submission" date="2015-04" db="UniProtKB">
        <authorList>
            <consortium name="EnsemblPlants"/>
        </authorList>
    </citation>
    <scope>IDENTIFICATION</scope>
</reference>
<dbReference type="PANTHER" id="PTHR10201:SF321">
    <property type="entry name" value="METALLOENDOPROTEINASE 4-MMP"/>
    <property type="match status" value="1"/>
</dbReference>
<accession>A0A0E0F0X2</accession>
<feature type="binding site" evidence="6">
    <location>
        <position position="89"/>
    </location>
    <ligand>
        <name>Ca(2+)</name>
        <dbReference type="ChEBI" id="CHEBI:29108"/>
        <label>2</label>
    </ligand>
</feature>
<dbReference type="eggNOG" id="KOG1565">
    <property type="taxonomic scope" value="Eukaryota"/>
</dbReference>
<evidence type="ECO:0000256" key="2">
    <source>
        <dbReference type="ARBA" id="ARBA00022723"/>
    </source>
</evidence>
<feature type="active site" evidence="5">
    <location>
        <position position="160"/>
    </location>
</feature>
<keyword evidence="3" id="KW-0378">Hydrolase</keyword>
<dbReference type="MEROPS" id="M10.A04"/>
<proteinExistence type="predicted"/>
<evidence type="ECO:0000256" key="3">
    <source>
        <dbReference type="ARBA" id="ARBA00022801"/>
    </source>
</evidence>
<evidence type="ECO:0000256" key="4">
    <source>
        <dbReference type="ARBA" id="ARBA00022833"/>
    </source>
</evidence>
<dbReference type="SUPFAM" id="SSF55486">
    <property type="entry name" value="Metalloproteases ('zincins'), catalytic domain"/>
    <property type="match status" value="1"/>
</dbReference>
<dbReference type="GO" id="GO:0008270">
    <property type="term" value="F:zinc ion binding"/>
    <property type="evidence" value="ECO:0007669"/>
    <property type="project" value="InterPro"/>
</dbReference>
<evidence type="ECO:0000313" key="10">
    <source>
        <dbReference type="Proteomes" id="UP000008021"/>
    </source>
</evidence>
<name>A0A0E0F0X2_9ORYZ</name>
<keyword evidence="10" id="KW-1185">Reference proteome</keyword>
<feature type="binding site" evidence="6">
    <location>
        <position position="104"/>
    </location>
    <ligand>
        <name>Zn(2+)</name>
        <dbReference type="ChEBI" id="CHEBI:29105"/>
        <label>1</label>
    </ligand>
</feature>
<comment type="cofactor">
    <cofactor evidence="6">
        <name>Zn(2+)</name>
        <dbReference type="ChEBI" id="CHEBI:29105"/>
    </cofactor>
    <text evidence="6">Binds 2 Zn(2+) ions per subunit.</text>
</comment>
<dbReference type="Gramene" id="OMERI10G14760.1">
    <property type="protein sequence ID" value="OMERI10G14760.1"/>
    <property type="gene ID" value="OMERI10G14760"/>
</dbReference>
<sequence>MTPPLQPRPEDRNDNDNGGAPVHVLAGKATVWTRPFLTYAVSPATAVTVDGNHVPLNAVRAVFRRAFARWAGVIPVRFVEALRDDDTADIKIGFYLHTADGECDACGCVCKGRGEEALAHAHPPQDGRIHLHAARKWAVNVAGGDAPPLTVDLESVAVHEIGHVLGLGHSSSESSVMYRHYRGKVSLTDDDVKDVQELYGAKPPRVGMTADSKSKHVETIEEIEQHIQQKKETAKKKPFFWRLVRLPSMSCLCR</sequence>
<dbReference type="InterPro" id="IPR001818">
    <property type="entry name" value="Pept_M10_metallopeptidase"/>
</dbReference>
<feature type="binding site" evidence="6">
    <location>
        <position position="169"/>
    </location>
    <ligand>
        <name>Zn(2+)</name>
        <dbReference type="ChEBI" id="CHEBI:29105"/>
        <label>2</label>
        <note>catalytic</note>
    </ligand>
</feature>
<evidence type="ECO:0000256" key="5">
    <source>
        <dbReference type="PIRSR" id="PIRSR621190-1"/>
    </source>
</evidence>
<dbReference type="SMART" id="SM00235">
    <property type="entry name" value="ZnMc"/>
    <property type="match status" value="1"/>
</dbReference>
<feature type="domain" description="Peptidase metallopeptidase" evidence="8">
    <location>
        <begin position="28"/>
        <end position="201"/>
    </location>
</feature>
<dbReference type="Pfam" id="PF00413">
    <property type="entry name" value="Peptidase_M10"/>
    <property type="match status" value="1"/>
</dbReference>
<feature type="binding site" evidence="6">
    <location>
        <position position="130"/>
    </location>
    <ligand>
        <name>Zn(2+)</name>
        <dbReference type="ChEBI" id="CHEBI:29105"/>
        <label>1</label>
    </ligand>
</feature>
<feature type="binding site" evidence="6">
    <location>
        <position position="177"/>
    </location>
    <ligand>
        <name>Zn(2+)</name>
        <dbReference type="ChEBI" id="CHEBI:29105"/>
        <label>2</label>
        <note>catalytic</note>
    </ligand>
</feature>
<feature type="binding site" evidence="6">
    <location>
        <position position="120"/>
    </location>
    <ligand>
        <name>Zn(2+)</name>
        <dbReference type="ChEBI" id="CHEBI:29105"/>
        <label>1</label>
    </ligand>
</feature>
<comment type="cofactor">
    <cofactor evidence="6">
        <name>Ca(2+)</name>
        <dbReference type="ChEBI" id="CHEBI:29108"/>
    </cofactor>
    <text evidence="6">Can bind about 5 Ca(2+) ions per subunit.</text>
</comment>
<dbReference type="GO" id="GO:0006508">
    <property type="term" value="P:proteolysis"/>
    <property type="evidence" value="ECO:0007669"/>
    <property type="project" value="UniProtKB-KW"/>
</dbReference>
<evidence type="ECO:0000259" key="8">
    <source>
        <dbReference type="SMART" id="SM00235"/>
    </source>
</evidence>
<dbReference type="PANTHER" id="PTHR10201">
    <property type="entry name" value="MATRIX METALLOPROTEINASE"/>
    <property type="match status" value="1"/>
</dbReference>
<protein>
    <recommendedName>
        <fullName evidence="8">Peptidase metallopeptidase domain-containing protein</fullName>
    </recommendedName>
</protein>
<dbReference type="STRING" id="40149.A0A0E0F0X2"/>
<keyword evidence="2 6" id="KW-0479">Metal-binding</keyword>